<dbReference type="PANTHER" id="PTHR30041:SF8">
    <property type="entry name" value="PROTEIN YFFB"/>
    <property type="match status" value="1"/>
</dbReference>
<dbReference type="PROSITE" id="PS51354">
    <property type="entry name" value="GLUTAREDOXIN_2"/>
    <property type="match status" value="1"/>
</dbReference>
<evidence type="ECO:0000256" key="1">
    <source>
        <dbReference type="ARBA" id="ARBA00023157"/>
    </source>
</evidence>
<dbReference type="OrthoDB" id="9794155at2"/>
<dbReference type="AlphaFoldDB" id="A0A6N7WNH9"/>
<evidence type="ECO:0000256" key="2">
    <source>
        <dbReference type="ARBA" id="ARBA00023284"/>
    </source>
</evidence>
<sequence>MEGSRFRKEDMMLTFYEYPKCSTCRRAKAELQKLGVDFKSVDLTVDTPTAEQLKKWMQESDYTIKNFFNTSGQAYRALGLKDKVDSLSIDEAAELLASDGMLIKRPVLVKDNRVLQLGHRKSYRDLFE</sequence>
<comment type="similarity">
    <text evidence="3">Belongs to the ArsC family.</text>
</comment>
<protein>
    <submittedName>
        <fullName evidence="4">Arsenate reductase family protein</fullName>
    </submittedName>
</protein>
<dbReference type="EMBL" id="VUNP01000008">
    <property type="protein sequence ID" value="MST53415.1"/>
    <property type="molecule type" value="Genomic_DNA"/>
</dbReference>
<dbReference type="SUPFAM" id="SSF52833">
    <property type="entry name" value="Thioredoxin-like"/>
    <property type="match status" value="1"/>
</dbReference>
<keyword evidence="2" id="KW-0676">Redox-active center</keyword>
<name>A0A6N7WNH9_STRAY</name>
<dbReference type="InterPro" id="IPR006660">
    <property type="entry name" value="Arsenate_reductase-like"/>
</dbReference>
<evidence type="ECO:0000313" key="4">
    <source>
        <dbReference type="EMBL" id="MST53415.1"/>
    </source>
</evidence>
<dbReference type="Gene3D" id="3.40.30.10">
    <property type="entry name" value="Glutaredoxin"/>
    <property type="match status" value="1"/>
</dbReference>
<reference evidence="4 5" key="1">
    <citation type="submission" date="2019-08" db="EMBL/GenBank/DDBJ databases">
        <title>In-depth cultivation of the pig gut microbiome towards novel bacterial diversity and tailored functional studies.</title>
        <authorList>
            <person name="Wylensek D."/>
            <person name="Hitch T.C.A."/>
            <person name="Clavel T."/>
        </authorList>
    </citation>
    <scope>NUCLEOTIDE SEQUENCE [LARGE SCALE GENOMIC DNA]</scope>
    <source>
        <strain evidence="4 5">BL-178-WT-3A</strain>
    </source>
</reference>
<dbReference type="PANTHER" id="PTHR30041">
    <property type="entry name" value="ARSENATE REDUCTASE"/>
    <property type="match status" value="1"/>
</dbReference>
<organism evidence="4 5">
    <name type="scientific">Streptococcus alactolyticus</name>
    <dbReference type="NCBI Taxonomy" id="29389"/>
    <lineage>
        <taxon>Bacteria</taxon>
        <taxon>Bacillati</taxon>
        <taxon>Bacillota</taxon>
        <taxon>Bacilli</taxon>
        <taxon>Lactobacillales</taxon>
        <taxon>Streptococcaceae</taxon>
        <taxon>Streptococcus</taxon>
    </lineage>
</organism>
<dbReference type="Pfam" id="PF03960">
    <property type="entry name" value="ArsC"/>
    <property type="match status" value="1"/>
</dbReference>
<dbReference type="Proteomes" id="UP000471052">
    <property type="component" value="Unassembled WGS sequence"/>
</dbReference>
<dbReference type="InterPro" id="IPR006504">
    <property type="entry name" value="Tscrpt_reg_Spx/MgsR"/>
</dbReference>
<gene>
    <name evidence="4" type="ORF">FYJ82_03045</name>
</gene>
<proteinExistence type="inferred from homology"/>
<evidence type="ECO:0000256" key="3">
    <source>
        <dbReference type="PROSITE-ProRule" id="PRU01282"/>
    </source>
</evidence>
<evidence type="ECO:0000313" key="5">
    <source>
        <dbReference type="Proteomes" id="UP000471052"/>
    </source>
</evidence>
<dbReference type="CDD" id="cd03036">
    <property type="entry name" value="ArsC_like"/>
    <property type="match status" value="1"/>
</dbReference>
<dbReference type="PROSITE" id="PS51353">
    <property type="entry name" value="ARSC"/>
    <property type="match status" value="1"/>
</dbReference>
<accession>A0A6N7WNH9</accession>
<dbReference type="InterPro" id="IPR036249">
    <property type="entry name" value="Thioredoxin-like_sf"/>
</dbReference>
<comment type="caution">
    <text evidence="4">The sequence shown here is derived from an EMBL/GenBank/DDBJ whole genome shotgun (WGS) entry which is preliminary data.</text>
</comment>
<keyword evidence="1" id="KW-1015">Disulfide bond</keyword>
<dbReference type="NCBIfam" id="TIGR01617">
    <property type="entry name" value="arsC_related"/>
    <property type="match status" value="1"/>
</dbReference>